<dbReference type="EMBL" id="BAAASE010000006">
    <property type="protein sequence ID" value="GAA2407639.1"/>
    <property type="molecule type" value="Genomic_DNA"/>
</dbReference>
<evidence type="ECO:0000313" key="2">
    <source>
        <dbReference type="EMBL" id="GAA2407639.1"/>
    </source>
</evidence>
<reference evidence="2 3" key="1">
    <citation type="journal article" date="2019" name="Int. J. Syst. Evol. Microbiol.">
        <title>The Global Catalogue of Microorganisms (GCM) 10K type strain sequencing project: providing services to taxonomists for standard genome sequencing and annotation.</title>
        <authorList>
            <consortium name="The Broad Institute Genomics Platform"/>
            <consortium name="The Broad Institute Genome Sequencing Center for Infectious Disease"/>
            <person name="Wu L."/>
            <person name="Ma J."/>
        </authorList>
    </citation>
    <scope>NUCLEOTIDE SEQUENCE [LARGE SCALE GENOMIC DNA]</scope>
    <source>
        <strain evidence="2 3">JCM 4358</strain>
    </source>
</reference>
<organism evidence="2 3">
    <name type="scientific">Streptomyces coeruleofuscus</name>
    <dbReference type="NCBI Taxonomy" id="66879"/>
    <lineage>
        <taxon>Bacteria</taxon>
        <taxon>Bacillati</taxon>
        <taxon>Actinomycetota</taxon>
        <taxon>Actinomycetes</taxon>
        <taxon>Kitasatosporales</taxon>
        <taxon>Streptomycetaceae</taxon>
        <taxon>Streptomyces</taxon>
    </lineage>
</organism>
<comment type="caution">
    <text evidence="2">The sequence shown here is derived from an EMBL/GenBank/DDBJ whole genome shotgun (WGS) entry which is preliminary data.</text>
</comment>
<keyword evidence="3" id="KW-1185">Reference proteome</keyword>
<evidence type="ECO:0000256" key="1">
    <source>
        <dbReference type="SAM" id="MobiDB-lite"/>
    </source>
</evidence>
<proteinExistence type="predicted"/>
<gene>
    <name evidence="2" type="ORF">GCM10010255_48790</name>
</gene>
<sequence length="80" mass="8679">MARVDSRQSTGSDAFQLTGLSGFLALQQLHAAGHEPLAFYLKGGADTPTPSFGRMFPRLDGGTDFDPRSDPRRPLCLRLS</sequence>
<feature type="region of interest" description="Disordered" evidence="1">
    <location>
        <begin position="51"/>
        <end position="80"/>
    </location>
</feature>
<name>A0ABN3IKV2_9ACTN</name>
<evidence type="ECO:0000313" key="3">
    <source>
        <dbReference type="Proteomes" id="UP001499986"/>
    </source>
</evidence>
<protein>
    <submittedName>
        <fullName evidence="2">Uncharacterized protein</fullName>
    </submittedName>
</protein>
<dbReference type="Proteomes" id="UP001499986">
    <property type="component" value="Unassembled WGS sequence"/>
</dbReference>
<accession>A0ABN3IKV2</accession>